<dbReference type="PANTHER" id="PTHR43619">
    <property type="entry name" value="S-ADENOSYL-L-METHIONINE-DEPENDENT METHYLTRANSFERASE YKTD-RELATED"/>
    <property type="match status" value="1"/>
</dbReference>
<evidence type="ECO:0000313" key="3">
    <source>
        <dbReference type="EMBL" id="NZA26277.1"/>
    </source>
</evidence>
<accession>A0A853JCA7</accession>
<evidence type="ECO:0000256" key="1">
    <source>
        <dbReference type="ARBA" id="ARBA00022603"/>
    </source>
</evidence>
<dbReference type="Proteomes" id="UP000578091">
    <property type="component" value="Unassembled WGS sequence"/>
</dbReference>
<dbReference type="InterPro" id="IPR029063">
    <property type="entry name" value="SAM-dependent_MTases_sf"/>
</dbReference>
<dbReference type="InterPro" id="IPR007213">
    <property type="entry name" value="Ppm1/Ppm2/Tcmp"/>
</dbReference>
<organism evidence="3 4">
    <name type="scientific">Luteimonas salinisoli</name>
    <dbReference type="NCBI Taxonomy" id="2752307"/>
    <lineage>
        <taxon>Bacteria</taxon>
        <taxon>Pseudomonadati</taxon>
        <taxon>Pseudomonadota</taxon>
        <taxon>Gammaproteobacteria</taxon>
        <taxon>Lysobacterales</taxon>
        <taxon>Lysobacteraceae</taxon>
        <taxon>Luteimonas</taxon>
    </lineage>
</organism>
<gene>
    <name evidence="3" type="ORF">H0E84_07745</name>
</gene>
<dbReference type="EMBL" id="JACCKA010000051">
    <property type="protein sequence ID" value="NZA26277.1"/>
    <property type="molecule type" value="Genomic_DNA"/>
</dbReference>
<comment type="caution">
    <text evidence="3">The sequence shown here is derived from an EMBL/GenBank/DDBJ whole genome shotgun (WGS) entry which is preliminary data.</text>
</comment>
<proteinExistence type="predicted"/>
<dbReference type="Gene3D" id="3.40.50.150">
    <property type="entry name" value="Vaccinia Virus protein VP39"/>
    <property type="match status" value="1"/>
</dbReference>
<keyword evidence="4" id="KW-1185">Reference proteome</keyword>
<reference evidence="3 4" key="1">
    <citation type="submission" date="2020-07" db="EMBL/GenBank/DDBJ databases">
        <title>Luteimonas sp. SJ-92.</title>
        <authorList>
            <person name="Huang X.-X."/>
            <person name="Xu L."/>
            <person name="Sun J.-Q."/>
        </authorList>
    </citation>
    <scope>NUCLEOTIDE SEQUENCE [LARGE SCALE GENOMIC DNA]</scope>
    <source>
        <strain evidence="3 4">SJ-92</strain>
    </source>
</reference>
<dbReference type="AlphaFoldDB" id="A0A853JCA7"/>
<name>A0A853JCA7_9GAMM</name>
<dbReference type="Pfam" id="PF04072">
    <property type="entry name" value="LCM"/>
    <property type="match status" value="1"/>
</dbReference>
<dbReference type="GO" id="GO:0008168">
    <property type="term" value="F:methyltransferase activity"/>
    <property type="evidence" value="ECO:0007669"/>
    <property type="project" value="UniProtKB-KW"/>
</dbReference>
<keyword evidence="2 3" id="KW-0808">Transferase</keyword>
<protein>
    <submittedName>
        <fullName evidence="3">Class I SAM-dependent methyltransferase</fullName>
    </submittedName>
</protein>
<dbReference type="GO" id="GO:0032259">
    <property type="term" value="P:methylation"/>
    <property type="evidence" value="ECO:0007669"/>
    <property type="project" value="UniProtKB-KW"/>
</dbReference>
<evidence type="ECO:0000256" key="2">
    <source>
        <dbReference type="ARBA" id="ARBA00022679"/>
    </source>
</evidence>
<dbReference type="PANTHER" id="PTHR43619:SF2">
    <property type="entry name" value="S-ADENOSYL-L-METHIONINE-DEPENDENT METHYLTRANSFERASES SUPERFAMILY PROTEIN"/>
    <property type="match status" value="1"/>
</dbReference>
<dbReference type="RefSeq" id="WP_180678070.1">
    <property type="nucleotide sequence ID" value="NZ_JACCKA010000051.1"/>
</dbReference>
<evidence type="ECO:0000313" key="4">
    <source>
        <dbReference type="Proteomes" id="UP000578091"/>
    </source>
</evidence>
<dbReference type="SUPFAM" id="SSF53335">
    <property type="entry name" value="S-adenosyl-L-methionine-dependent methyltransferases"/>
    <property type="match status" value="1"/>
</dbReference>
<sequence length="305" mass="32341">MEQRARRISTAMAVAAGTLLDADAAGLGQQLSARLARACLEESGAAGRRLLRLLDRRGGRALLRCAQALVLPGIAAHYRWRKRRIRAWVQARTDAGASQLIVLGAGFDALAAGLVRTVPRLRAIEIDLAVHQRAKRRALRRLGLEHSRLGLVEADLRTQALPGLLAGAAGFDRHAPSVVVAEGLLMYLPPPSLQALFGGLAAALSTPATVIATAMETGAGGAPGFRGQRPWLRHWLRRRGEPFLWGCAPAALPASMRGHGLRLDAIADPAPPHDPDPCPGEWLFRATLPGLAPARLTSRAGAAPA</sequence>
<keyword evidence="1 3" id="KW-0489">Methyltransferase</keyword>